<dbReference type="PANTHER" id="PTHR31029">
    <property type="entry name" value="CYCLIN-DEPENDENT KINASE-LIKE PROTEIN"/>
    <property type="match status" value="1"/>
</dbReference>
<feature type="region of interest" description="Disordered" evidence="2">
    <location>
        <begin position="1"/>
        <end position="98"/>
    </location>
</feature>
<evidence type="ECO:0000313" key="4">
    <source>
        <dbReference type="EMBL" id="KAK7251682.1"/>
    </source>
</evidence>
<reference evidence="4 5" key="1">
    <citation type="submission" date="2024-01" db="EMBL/GenBank/DDBJ databases">
        <title>The genomes of 5 underutilized Papilionoideae crops provide insights into root nodulation and disease resistanc.</title>
        <authorList>
            <person name="Yuan L."/>
        </authorList>
    </citation>
    <scope>NUCLEOTIDE SEQUENCE [LARGE SCALE GENOMIC DNA]</scope>
    <source>
        <strain evidence="4">ZHUSHIDOU_FW_LH</strain>
        <tissue evidence="4">Leaf</tissue>
    </source>
</reference>
<feature type="coiled-coil region" evidence="1">
    <location>
        <begin position="173"/>
        <end position="207"/>
    </location>
</feature>
<accession>A0AAN9E9Z6</accession>
<protein>
    <recommendedName>
        <fullName evidence="3">GIL1/IRKI C-terminal domain-containing protein</fullName>
    </recommendedName>
</protein>
<dbReference type="AlphaFoldDB" id="A0AAN9E9Z6"/>
<keyword evidence="5" id="KW-1185">Reference proteome</keyword>
<organism evidence="4 5">
    <name type="scientific">Crotalaria pallida</name>
    <name type="common">Smooth rattlebox</name>
    <name type="synonym">Crotalaria striata</name>
    <dbReference type="NCBI Taxonomy" id="3830"/>
    <lineage>
        <taxon>Eukaryota</taxon>
        <taxon>Viridiplantae</taxon>
        <taxon>Streptophyta</taxon>
        <taxon>Embryophyta</taxon>
        <taxon>Tracheophyta</taxon>
        <taxon>Spermatophyta</taxon>
        <taxon>Magnoliopsida</taxon>
        <taxon>eudicotyledons</taxon>
        <taxon>Gunneridae</taxon>
        <taxon>Pentapetalae</taxon>
        <taxon>rosids</taxon>
        <taxon>fabids</taxon>
        <taxon>Fabales</taxon>
        <taxon>Fabaceae</taxon>
        <taxon>Papilionoideae</taxon>
        <taxon>50 kb inversion clade</taxon>
        <taxon>genistoids sensu lato</taxon>
        <taxon>core genistoids</taxon>
        <taxon>Crotalarieae</taxon>
        <taxon>Crotalaria</taxon>
    </lineage>
</organism>
<feature type="compositionally biased region" description="Polar residues" evidence="2">
    <location>
        <begin position="37"/>
        <end position="53"/>
    </location>
</feature>
<comment type="caution">
    <text evidence="4">The sequence shown here is derived from an EMBL/GenBank/DDBJ whole genome shotgun (WGS) entry which is preliminary data.</text>
</comment>
<evidence type="ECO:0000256" key="1">
    <source>
        <dbReference type="SAM" id="Coils"/>
    </source>
</evidence>
<dbReference type="InterPro" id="IPR042316">
    <property type="entry name" value="IRKI-like"/>
</dbReference>
<keyword evidence="1" id="KW-0175">Coiled coil</keyword>
<dbReference type="InterPro" id="IPR056813">
    <property type="entry name" value="GIL1_IRKI_C"/>
</dbReference>
<evidence type="ECO:0000256" key="2">
    <source>
        <dbReference type="SAM" id="MobiDB-lite"/>
    </source>
</evidence>
<proteinExistence type="predicted"/>
<gene>
    <name evidence="4" type="ORF">RIF29_35085</name>
</gene>
<evidence type="ECO:0000313" key="5">
    <source>
        <dbReference type="Proteomes" id="UP001372338"/>
    </source>
</evidence>
<dbReference type="Pfam" id="PF24994">
    <property type="entry name" value="GIL1_IRKI_C"/>
    <property type="match status" value="1"/>
</dbReference>
<dbReference type="Proteomes" id="UP001372338">
    <property type="component" value="Unassembled WGS sequence"/>
</dbReference>
<feature type="domain" description="GIL1/IRKI C-terminal" evidence="3">
    <location>
        <begin position="424"/>
        <end position="474"/>
    </location>
</feature>
<dbReference type="PANTHER" id="PTHR31029:SF4">
    <property type="entry name" value="CYCLIN-DEPENDENT KINASE-LIKE PROTEIN"/>
    <property type="match status" value="1"/>
</dbReference>
<sequence>MASSSKSPPLPSRHSPQFTPIQEEHEFDEYSEDRSQSRTTPISSCTEKGVTTPNHKHPPTPIVKKNGNGGGNNKSNHKKKRSESDAGSVNGEDLSVSCNKCRPHARDKIFVLPFDHSNNNNNNGQGNNKHYYSSLLASPNGIFRSIMSKLTRKSPMLSTEAVNSREEQWKMAVAELSHKLVQATRKRDEALLEASRLMHSMSELEKKLNKLEVYCHSLKSGLEECSNSNGTTTSPYHNKFQNNFHQDTVIQHFLVLVSEARSSVRLLSRSLTMQLRHMGGKVFEKVCLLLQPYDIRVSFSKNPRSLLFYLEALLNKTFFEDFESIGFQKSACAQILNPLERCEANFNSFNLLHGLTWEDVLSKGTRHFSEDFSRFCDRKMSEIVAMLGWNRAWPEPLLQAFFGASKSVWMVHLLANSVHPSLPIFRVDKGVRFDEVYMEDMGWDKSSKLVPSMVRIMVAPGFYVYGSVVKCKVLCRYLSSNNHHHHHHQCYISKEEKGLTPSP</sequence>
<dbReference type="EMBL" id="JAYWIO010000007">
    <property type="protein sequence ID" value="KAK7251682.1"/>
    <property type="molecule type" value="Genomic_DNA"/>
</dbReference>
<name>A0AAN9E9Z6_CROPI</name>
<evidence type="ECO:0000259" key="3">
    <source>
        <dbReference type="Pfam" id="PF24994"/>
    </source>
</evidence>